<accession>A0AA36MQX4</accession>
<protein>
    <recommendedName>
        <fullName evidence="7">Amino acid adenylation domain-containing protein</fullName>
    </recommendedName>
</protein>
<keyword evidence="2" id="KW-0436">Ligase</keyword>
<dbReference type="GO" id="GO:0016874">
    <property type="term" value="F:ligase activity"/>
    <property type="evidence" value="ECO:0007669"/>
    <property type="project" value="UniProtKB-KW"/>
</dbReference>
<dbReference type="InterPro" id="IPR020845">
    <property type="entry name" value="AMP-binding_CS"/>
</dbReference>
<proteinExistence type="predicted"/>
<evidence type="ECO:0000259" key="3">
    <source>
        <dbReference type="Pfam" id="PF00501"/>
    </source>
</evidence>
<dbReference type="Gene3D" id="1.10.1200.10">
    <property type="entry name" value="ACP-like"/>
    <property type="match status" value="1"/>
</dbReference>
<dbReference type="InterPro" id="IPR042099">
    <property type="entry name" value="ANL_N_sf"/>
</dbReference>
<dbReference type="SUPFAM" id="SSF56801">
    <property type="entry name" value="Acetyl-CoA synthetase-like"/>
    <property type="match status" value="1"/>
</dbReference>
<evidence type="ECO:0008006" key="7">
    <source>
        <dbReference type="Google" id="ProtNLM"/>
    </source>
</evidence>
<dbReference type="Gene3D" id="3.30.300.30">
    <property type="match status" value="1"/>
</dbReference>
<name>A0AA36MQX4_9DINO</name>
<dbReference type="InterPro" id="IPR000873">
    <property type="entry name" value="AMP-dep_synth/lig_dom"/>
</dbReference>
<dbReference type="CDD" id="cd05930">
    <property type="entry name" value="A_NRPS"/>
    <property type="match status" value="1"/>
</dbReference>
<dbReference type="GO" id="GO:0005737">
    <property type="term" value="C:cytoplasm"/>
    <property type="evidence" value="ECO:0007669"/>
    <property type="project" value="TreeGrafter"/>
</dbReference>
<organism evidence="5 6">
    <name type="scientific">Effrenium voratum</name>
    <dbReference type="NCBI Taxonomy" id="2562239"/>
    <lineage>
        <taxon>Eukaryota</taxon>
        <taxon>Sar</taxon>
        <taxon>Alveolata</taxon>
        <taxon>Dinophyceae</taxon>
        <taxon>Suessiales</taxon>
        <taxon>Symbiodiniaceae</taxon>
        <taxon>Effrenium</taxon>
    </lineage>
</organism>
<dbReference type="Pfam" id="PF13193">
    <property type="entry name" value="AMP-binding_C"/>
    <property type="match status" value="1"/>
</dbReference>
<evidence type="ECO:0000259" key="4">
    <source>
        <dbReference type="Pfam" id="PF13193"/>
    </source>
</evidence>
<dbReference type="PANTHER" id="PTHR45527:SF10">
    <property type="entry name" value="PYOCHELIN SYNTHASE PCHF"/>
    <property type="match status" value="1"/>
</dbReference>
<dbReference type="Proteomes" id="UP001178507">
    <property type="component" value="Unassembled WGS sequence"/>
</dbReference>
<dbReference type="AlphaFoldDB" id="A0AA36MQX4"/>
<dbReference type="InterPro" id="IPR025110">
    <property type="entry name" value="AMP-bd_C"/>
</dbReference>
<dbReference type="InterPro" id="IPR045851">
    <property type="entry name" value="AMP-bd_C_sf"/>
</dbReference>
<evidence type="ECO:0000256" key="1">
    <source>
        <dbReference type="ARBA" id="ARBA00004924"/>
    </source>
</evidence>
<dbReference type="GO" id="GO:0044550">
    <property type="term" value="P:secondary metabolite biosynthetic process"/>
    <property type="evidence" value="ECO:0007669"/>
    <property type="project" value="TreeGrafter"/>
</dbReference>
<dbReference type="GO" id="GO:0043041">
    <property type="term" value="P:amino acid activation for nonribosomal peptide biosynthetic process"/>
    <property type="evidence" value="ECO:0007669"/>
    <property type="project" value="TreeGrafter"/>
</dbReference>
<evidence type="ECO:0000256" key="2">
    <source>
        <dbReference type="ARBA" id="ARBA00022598"/>
    </source>
</evidence>
<comment type="caution">
    <text evidence="5">The sequence shown here is derived from an EMBL/GenBank/DDBJ whole genome shotgun (WGS) entry which is preliminary data.</text>
</comment>
<keyword evidence="6" id="KW-1185">Reference proteome</keyword>
<dbReference type="GO" id="GO:0031177">
    <property type="term" value="F:phosphopantetheine binding"/>
    <property type="evidence" value="ECO:0007669"/>
    <property type="project" value="TreeGrafter"/>
</dbReference>
<dbReference type="Gene3D" id="3.40.50.12780">
    <property type="entry name" value="N-terminal domain of ligase-like"/>
    <property type="match status" value="1"/>
</dbReference>
<dbReference type="PROSITE" id="PS00455">
    <property type="entry name" value="AMP_BINDING"/>
    <property type="match status" value="1"/>
</dbReference>
<sequence>MEAGYGYLPCDEGLPVQRVLHMLSTAGASMLVTSASNRAHLEDAAQHAENNALEGWNGLAVEVDELTRDAPVFRWPKARPAKGVLPRRSEDRTQQLAYVIFTSGSTGRPKGVAVSHRSIVHLIEWVNKVYDINQSDVLLFVTSMGFDLSCYDIFGTLSAGGKIRVVRPGAVGAALRLGSFWDSAPAVLQLETLCAGLALRTVFLSGDWVPLQLVSALKHALPSARVVALGGATETTVWSNSFHVSSIDPCWRSVPYGRPIWNHQYYVLDESASSESPALPGMAGQLHIAGTGVALGYIGQPDLTAERFHQSSLAGQTVYRTGDLVRFMTEEPWGHLRDGLLGSELQLEFLGRADFQVKVRGHRVELGEIEEAARQALLPVPVQQVAVLATGSVERRLVAFVTPEQVDVAQLRQVLKERLPGYMIPEVVVPRPELPLTTSGKINRQALERSLDHTVDRPLRQPQNEAERSVLAAFQEVLGMAPLSTDDDFFERVR</sequence>
<feature type="domain" description="AMP-binding enzyme C-terminal" evidence="4">
    <location>
        <begin position="381"/>
        <end position="441"/>
    </location>
</feature>
<dbReference type="InterPro" id="IPR036736">
    <property type="entry name" value="ACP-like_sf"/>
</dbReference>
<dbReference type="Pfam" id="PF00501">
    <property type="entry name" value="AMP-binding"/>
    <property type="match status" value="1"/>
</dbReference>
<dbReference type="EMBL" id="CAUJNA010000422">
    <property type="protein sequence ID" value="CAJ1376813.1"/>
    <property type="molecule type" value="Genomic_DNA"/>
</dbReference>
<dbReference type="PANTHER" id="PTHR45527">
    <property type="entry name" value="NONRIBOSOMAL PEPTIDE SYNTHETASE"/>
    <property type="match status" value="1"/>
</dbReference>
<gene>
    <name evidence="5" type="ORF">EVOR1521_LOCUS5777</name>
</gene>
<reference evidence="5" key="1">
    <citation type="submission" date="2023-08" db="EMBL/GenBank/DDBJ databases">
        <authorList>
            <person name="Chen Y."/>
            <person name="Shah S."/>
            <person name="Dougan E. K."/>
            <person name="Thang M."/>
            <person name="Chan C."/>
        </authorList>
    </citation>
    <scope>NUCLEOTIDE SEQUENCE</scope>
</reference>
<comment type="pathway">
    <text evidence="1">Siderophore biosynthesis.</text>
</comment>
<evidence type="ECO:0000313" key="6">
    <source>
        <dbReference type="Proteomes" id="UP001178507"/>
    </source>
</evidence>
<evidence type="ECO:0000313" key="5">
    <source>
        <dbReference type="EMBL" id="CAJ1376813.1"/>
    </source>
</evidence>
<feature type="domain" description="AMP-dependent synthetase/ligase" evidence="3">
    <location>
        <begin position="2"/>
        <end position="297"/>
    </location>
</feature>